<evidence type="ECO:0000313" key="2">
    <source>
        <dbReference type="Proteomes" id="UP000268014"/>
    </source>
</evidence>
<dbReference type="OrthoDB" id="5870018at2759"/>
<dbReference type="OMA" id="SIQCETI"/>
<proteinExistence type="predicted"/>
<protein>
    <submittedName>
        <fullName evidence="3">Focal_AT domain-containing protein</fullName>
    </submittedName>
</protein>
<dbReference type="AlphaFoldDB" id="A0A0N4WMP4"/>
<reference evidence="1 2" key="2">
    <citation type="submission" date="2018-11" db="EMBL/GenBank/DDBJ databases">
        <authorList>
            <consortium name="Pathogen Informatics"/>
        </authorList>
    </citation>
    <scope>NUCLEOTIDE SEQUENCE [LARGE SCALE GENOMIC DNA]</scope>
    <source>
        <strain evidence="1 2">MHpl1</strain>
    </source>
</reference>
<dbReference type="Proteomes" id="UP000268014">
    <property type="component" value="Unassembled WGS sequence"/>
</dbReference>
<gene>
    <name evidence="1" type="ORF">HPLM_LOCUS12482</name>
</gene>
<dbReference type="EMBL" id="UZAF01017877">
    <property type="protein sequence ID" value="VDO45789.1"/>
    <property type="molecule type" value="Genomic_DNA"/>
</dbReference>
<accession>A0A0N4WMP4</accession>
<reference evidence="3" key="1">
    <citation type="submission" date="2017-02" db="UniProtKB">
        <authorList>
            <consortium name="WormBaseParasite"/>
        </authorList>
    </citation>
    <scope>IDENTIFICATION</scope>
</reference>
<evidence type="ECO:0000313" key="3">
    <source>
        <dbReference type="WBParaSite" id="HPLM_0001249001-mRNA-1"/>
    </source>
</evidence>
<organism evidence="3">
    <name type="scientific">Haemonchus placei</name>
    <name type="common">Barber's pole worm</name>
    <dbReference type="NCBI Taxonomy" id="6290"/>
    <lineage>
        <taxon>Eukaryota</taxon>
        <taxon>Metazoa</taxon>
        <taxon>Ecdysozoa</taxon>
        <taxon>Nematoda</taxon>
        <taxon>Chromadorea</taxon>
        <taxon>Rhabditida</taxon>
        <taxon>Rhabditina</taxon>
        <taxon>Rhabditomorpha</taxon>
        <taxon>Strongyloidea</taxon>
        <taxon>Trichostrongylidae</taxon>
        <taxon>Haemonchus</taxon>
    </lineage>
</organism>
<evidence type="ECO:0000313" key="1">
    <source>
        <dbReference type="EMBL" id="VDO45789.1"/>
    </source>
</evidence>
<dbReference type="STRING" id="6290.A0A0N4WMP4"/>
<name>A0A0N4WMP4_HAEPC</name>
<sequence length="131" mass="14577">MAGKRPLQNSKTVSQKSRKVAGVALDQSIQCETIDYRYCSVSDLLDAMLERNTNPVVRAMIHALQDKIVHTISNTIEEDRKSRSIVVAGLAEEPRELPASRRQSELEGKITGILDILDVECRPQTVPDGYV</sequence>
<dbReference type="WBParaSite" id="HPLM_0001249001-mRNA-1">
    <property type="protein sequence ID" value="HPLM_0001249001-mRNA-1"/>
    <property type="gene ID" value="HPLM_0001249001"/>
</dbReference>
<keyword evidence="2" id="KW-1185">Reference proteome</keyword>